<dbReference type="STRING" id="146020.RMCB_6968"/>
<evidence type="ECO:0000256" key="3">
    <source>
        <dbReference type="ARBA" id="ARBA00022692"/>
    </source>
</evidence>
<dbReference type="PANTHER" id="PTHR43701:SF2">
    <property type="entry name" value="MEMBRANE TRANSPORTER PROTEIN YJNA-RELATED"/>
    <property type="match status" value="1"/>
</dbReference>
<comment type="similarity">
    <text evidence="2 6">Belongs to the 4-toluene sulfonate uptake permease (TSUP) (TC 2.A.102) family.</text>
</comment>
<comment type="caution">
    <text evidence="7">The sequence shown here is derived from an EMBL/GenBank/DDBJ whole genome shotgun (WGS) entry which is preliminary data.</text>
</comment>
<keyword evidence="4 6" id="KW-1133">Transmembrane helix</keyword>
<keyword evidence="8" id="KW-1185">Reference proteome</keyword>
<evidence type="ECO:0000256" key="4">
    <source>
        <dbReference type="ARBA" id="ARBA00022989"/>
    </source>
</evidence>
<organism evidence="7 8">
    <name type="scientific">Mycolicibacterium brisbanense</name>
    <dbReference type="NCBI Taxonomy" id="146020"/>
    <lineage>
        <taxon>Bacteria</taxon>
        <taxon>Bacillati</taxon>
        <taxon>Actinomycetota</taxon>
        <taxon>Actinomycetes</taxon>
        <taxon>Mycobacteriales</taxon>
        <taxon>Mycobacteriaceae</taxon>
        <taxon>Mycolicibacterium</taxon>
    </lineage>
</organism>
<protein>
    <recommendedName>
        <fullName evidence="6">Probable membrane transporter protein</fullName>
    </recommendedName>
</protein>
<evidence type="ECO:0000256" key="2">
    <source>
        <dbReference type="ARBA" id="ARBA00009142"/>
    </source>
</evidence>
<dbReference type="InterPro" id="IPR051598">
    <property type="entry name" value="TSUP/Inactive_protease-like"/>
</dbReference>
<accession>A0A100W6Z4</accession>
<reference evidence="8" key="1">
    <citation type="journal article" date="2016" name="Genome Announc.">
        <title>Draft Genome Sequences of Five Rapidly Growing Mycobacterium Species, M. thermoresistibile, M. fortuitum subsp. acetamidolyticum, M. canariasense, M. brisbanense, and M. novocastrense.</title>
        <authorList>
            <person name="Katahira K."/>
            <person name="Ogura Y."/>
            <person name="Gotoh Y."/>
            <person name="Hayashi T."/>
        </authorList>
    </citation>
    <scope>NUCLEOTIDE SEQUENCE [LARGE SCALE GENOMIC DNA]</scope>
    <source>
        <strain evidence="8">JCM15654</strain>
    </source>
</reference>
<dbReference type="GO" id="GO:0005886">
    <property type="term" value="C:plasma membrane"/>
    <property type="evidence" value="ECO:0007669"/>
    <property type="project" value="UniProtKB-SubCell"/>
</dbReference>
<dbReference type="Pfam" id="PF01925">
    <property type="entry name" value="TauE"/>
    <property type="match status" value="1"/>
</dbReference>
<evidence type="ECO:0000256" key="5">
    <source>
        <dbReference type="ARBA" id="ARBA00023136"/>
    </source>
</evidence>
<evidence type="ECO:0000313" key="7">
    <source>
        <dbReference type="EMBL" id="GAS92872.1"/>
    </source>
</evidence>
<evidence type="ECO:0000313" key="8">
    <source>
        <dbReference type="Proteomes" id="UP000069620"/>
    </source>
</evidence>
<keyword evidence="6" id="KW-1003">Cell membrane</keyword>
<dbReference type="PANTHER" id="PTHR43701">
    <property type="entry name" value="MEMBRANE TRANSPORTER PROTEIN MJ0441-RELATED"/>
    <property type="match status" value="1"/>
</dbReference>
<feature type="transmembrane region" description="Helical" evidence="6">
    <location>
        <begin position="94"/>
        <end position="113"/>
    </location>
</feature>
<dbReference type="Proteomes" id="UP000069620">
    <property type="component" value="Unassembled WGS sequence"/>
</dbReference>
<dbReference type="InterPro" id="IPR002781">
    <property type="entry name" value="TM_pro_TauE-like"/>
</dbReference>
<name>A0A100W6Z4_9MYCO</name>
<reference evidence="8" key="2">
    <citation type="submission" date="2016-02" db="EMBL/GenBank/DDBJ databases">
        <title>Draft genome sequence of five rapidly growing Mycobacterium species.</title>
        <authorList>
            <person name="Katahira K."/>
            <person name="Gotou Y."/>
            <person name="Iida K."/>
            <person name="Ogura Y."/>
            <person name="Hayashi T."/>
        </authorList>
    </citation>
    <scope>NUCLEOTIDE SEQUENCE [LARGE SCALE GENOMIC DNA]</scope>
    <source>
        <strain evidence="8">JCM15654</strain>
    </source>
</reference>
<dbReference type="AlphaFoldDB" id="A0A100W6Z4"/>
<feature type="transmembrane region" description="Helical" evidence="6">
    <location>
        <begin position="202"/>
        <end position="235"/>
    </location>
</feature>
<keyword evidence="5 6" id="KW-0472">Membrane</keyword>
<sequence length="267" mass="27067">MFADYRLSADGRRRLSETVTFAILVSIGVVSGITTVLFGFGGGFVTVPVIVWADAAAGPDAMRIAVATSAVVVFASSAIATVSTRRDILSGLRGGGALLLLLGVGGALGGVAARCAPAVVGQWGFVIYLGGTLVDAVRRPGFLRPVGECAEPRRIPAAYGIPIGTVAAFLGVGGSVLTVPLMRRAGHSMESATALANPMTLAITAFAVVPLIASVDVTAAAALLLGATPVVVIVRRCRLTMPDRVHAVTYLGLIATVTVAMTLAALS</sequence>
<proteinExistence type="inferred from homology"/>
<evidence type="ECO:0000256" key="6">
    <source>
        <dbReference type="RuleBase" id="RU363041"/>
    </source>
</evidence>
<feature type="transmembrane region" description="Helical" evidence="6">
    <location>
        <begin position="64"/>
        <end position="82"/>
    </location>
</feature>
<gene>
    <name evidence="7" type="ORF">RMCB_6968</name>
</gene>
<dbReference type="EMBL" id="BCSX01000064">
    <property type="protein sequence ID" value="GAS92872.1"/>
    <property type="molecule type" value="Genomic_DNA"/>
</dbReference>
<keyword evidence="3 6" id="KW-0812">Transmembrane</keyword>
<feature type="transmembrane region" description="Helical" evidence="6">
    <location>
        <begin position="21"/>
        <end position="52"/>
    </location>
</feature>
<evidence type="ECO:0000256" key="1">
    <source>
        <dbReference type="ARBA" id="ARBA00004141"/>
    </source>
</evidence>
<feature type="transmembrane region" description="Helical" evidence="6">
    <location>
        <begin position="158"/>
        <end position="182"/>
    </location>
</feature>
<comment type="subcellular location">
    <subcellularLocation>
        <location evidence="6">Cell membrane</location>
        <topology evidence="6">Multi-pass membrane protein</topology>
    </subcellularLocation>
    <subcellularLocation>
        <location evidence="1">Membrane</location>
        <topology evidence="1">Multi-pass membrane protein</topology>
    </subcellularLocation>
</comment>
<feature type="transmembrane region" description="Helical" evidence="6">
    <location>
        <begin position="247"/>
        <end position="266"/>
    </location>
</feature>